<evidence type="ECO:0000256" key="1">
    <source>
        <dbReference type="ARBA" id="ARBA00022670"/>
    </source>
</evidence>
<feature type="signal peptide" evidence="3">
    <location>
        <begin position="1"/>
        <end position="18"/>
    </location>
</feature>
<proteinExistence type="predicted"/>
<sequence>MRVVVLLLAFIAAGVSQANENAEQIFADLAPALYQIRIIDQATGEKSGIGSGFQIGENGYIATNYHVISGYAQHPEKYIIEYEDHQGQTGQLSLQTVDVVNDLAIVLHENDPQPLHFIVAEQTPKKGEQLYSLGNPHDLGMIVVPGTYNGLKKEAFNDRIHFTGSVNPGMSGGPVVNAYGEVVGVNVATSGNQIGFLIPHEKLAQLINQFDVQVEKTINQQITEQLDENQRRLITTILDNPWQSKTFAKASIPQMGVDFIRCWGNSNTDRPDDLLFQAITQCQMEESVYISDSFNTGKVSMEFHFFEGEDISDWRFYQNYKSSITQAGADNQAGKEDVTEFECQHDITRTQDSSMTSKSIMCVRAYKKYQGLFDIMFLAASVDKGNQALVSHFTLAGVNESLAQSFTQRFMEASRWN</sequence>
<dbReference type="RefSeq" id="WP_136734811.1">
    <property type="nucleotide sequence ID" value="NZ_SWDB01000007.1"/>
</dbReference>
<comment type="caution">
    <text evidence="4">The sequence shown here is derived from an EMBL/GenBank/DDBJ whole genome shotgun (WGS) entry which is preliminary data.</text>
</comment>
<dbReference type="InterPro" id="IPR051201">
    <property type="entry name" value="Chloro_Bact_Ser_Proteases"/>
</dbReference>
<dbReference type="GO" id="GO:0004252">
    <property type="term" value="F:serine-type endopeptidase activity"/>
    <property type="evidence" value="ECO:0007669"/>
    <property type="project" value="InterPro"/>
</dbReference>
<feature type="chain" id="PRO_5020931361" evidence="3">
    <location>
        <begin position="19"/>
        <end position="417"/>
    </location>
</feature>
<keyword evidence="2" id="KW-0378">Hydrolase</keyword>
<dbReference type="InterPro" id="IPR009003">
    <property type="entry name" value="Peptidase_S1_PA"/>
</dbReference>
<keyword evidence="3" id="KW-0732">Signal</keyword>
<gene>
    <name evidence="4" type="ORF">E8M12_04085</name>
</gene>
<dbReference type="OrthoDB" id="8581982at2"/>
<dbReference type="Proteomes" id="UP000307999">
    <property type="component" value="Unassembled WGS sequence"/>
</dbReference>
<dbReference type="AlphaFoldDB" id="A0A4U1B802"/>
<keyword evidence="5" id="KW-1185">Reference proteome</keyword>
<dbReference type="Pfam" id="PF13365">
    <property type="entry name" value="Trypsin_2"/>
    <property type="match status" value="1"/>
</dbReference>
<dbReference type="InterPro" id="IPR001940">
    <property type="entry name" value="Peptidase_S1C"/>
</dbReference>
<dbReference type="PANTHER" id="PTHR43343">
    <property type="entry name" value="PEPTIDASE S12"/>
    <property type="match status" value="1"/>
</dbReference>
<reference evidence="4 5" key="1">
    <citation type="submission" date="2019-04" db="EMBL/GenBank/DDBJ databases">
        <title>Thalassotalea guangxiensis sp. nov., isolated from sediment of the coastal wetland.</title>
        <authorList>
            <person name="Zheng S."/>
            <person name="Zhang D."/>
        </authorList>
    </citation>
    <scope>NUCLEOTIDE SEQUENCE [LARGE SCALE GENOMIC DNA]</scope>
    <source>
        <strain evidence="4 5">ZS-4</strain>
    </source>
</reference>
<dbReference type="Gene3D" id="2.40.10.120">
    <property type="match status" value="1"/>
</dbReference>
<protein>
    <submittedName>
        <fullName evidence="4">Trypsin-like peptidase domain-containing protein</fullName>
    </submittedName>
</protein>
<evidence type="ECO:0000313" key="4">
    <source>
        <dbReference type="EMBL" id="TKB46744.1"/>
    </source>
</evidence>
<organism evidence="4 5">
    <name type="scientific">Thalassotalea mangrovi</name>
    <dbReference type="NCBI Taxonomy" id="2572245"/>
    <lineage>
        <taxon>Bacteria</taxon>
        <taxon>Pseudomonadati</taxon>
        <taxon>Pseudomonadota</taxon>
        <taxon>Gammaproteobacteria</taxon>
        <taxon>Alteromonadales</taxon>
        <taxon>Colwelliaceae</taxon>
        <taxon>Thalassotalea</taxon>
    </lineage>
</organism>
<name>A0A4U1B802_9GAMM</name>
<dbReference type="SUPFAM" id="SSF50494">
    <property type="entry name" value="Trypsin-like serine proteases"/>
    <property type="match status" value="1"/>
</dbReference>
<dbReference type="GO" id="GO:0006508">
    <property type="term" value="P:proteolysis"/>
    <property type="evidence" value="ECO:0007669"/>
    <property type="project" value="UniProtKB-KW"/>
</dbReference>
<evidence type="ECO:0000256" key="2">
    <source>
        <dbReference type="ARBA" id="ARBA00022801"/>
    </source>
</evidence>
<evidence type="ECO:0000256" key="3">
    <source>
        <dbReference type="SAM" id="SignalP"/>
    </source>
</evidence>
<accession>A0A4U1B802</accession>
<evidence type="ECO:0000313" key="5">
    <source>
        <dbReference type="Proteomes" id="UP000307999"/>
    </source>
</evidence>
<dbReference type="PRINTS" id="PR00834">
    <property type="entry name" value="PROTEASES2C"/>
</dbReference>
<dbReference type="PANTHER" id="PTHR43343:SF3">
    <property type="entry name" value="PROTEASE DO-LIKE 8, CHLOROPLASTIC"/>
    <property type="match status" value="1"/>
</dbReference>
<keyword evidence="1" id="KW-0645">Protease</keyword>
<dbReference type="EMBL" id="SWDB01000007">
    <property type="protein sequence ID" value="TKB46744.1"/>
    <property type="molecule type" value="Genomic_DNA"/>
</dbReference>